<protein>
    <submittedName>
        <fullName evidence="2">MCE family protein</fullName>
    </submittedName>
</protein>
<dbReference type="KEGG" id="sulg:FJR48_08390"/>
<keyword evidence="3" id="KW-1185">Reference proteome</keyword>
<sequence length="300" mass="33852">MVIFSYWLLQPSEEKSIKKYYIYFNESVLGLNLEAPVKYRGINVGKVTSIEINPKNSEQVQVVVTIIKSTPIKTTTRAKLTSQGITGLSYINLLMGKNGTELLKNNGEEKYPVIKTTPSFFETIEQSFGSVSTNLSKTLSGTQELLNDENQKQIGIILNRSAKFMDKLEKMLNDKTLEHFQSSMKNIDDASQKINTMMPKIENFIDNSVAWENKLANNFKVIMQSYMGIRESMDVFKASVANGDFNIKEITSDVIPSLNSTLLELQELIISLDSLMEQYEKSPGDILFKTQEINKGPGEK</sequence>
<dbReference type="PANTHER" id="PTHR36698:SF2">
    <property type="entry name" value="MCE_MLAD DOMAIN-CONTAINING PROTEIN"/>
    <property type="match status" value="1"/>
</dbReference>
<proteinExistence type="predicted"/>
<gene>
    <name evidence="2" type="ORF">FJR48_08390</name>
</gene>
<evidence type="ECO:0000313" key="3">
    <source>
        <dbReference type="Proteomes" id="UP000326944"/>
    </source>
</evidence>
<evidence type="ECO:0000259" key="1">
    <source>
        <dbReference type="Pfam" id="PF02470"/>
    </source>
</evidence>
<name>A0A5P8P462_9BACT</name>
<organism evidence="2 3">
    <name type="scientific">Sulfurimonas lithotrophica</name>
    <dbReference type="NCBI Taxonomy" id="2590022"/>
    <lineage>
        <taxon>Bacteria</taxon>
        <taxon>Pseudomonadati</taxon>
        <taxon>Campylobacterota</taxon>
        <taxon>Epsilonproteobacteria</taxon>
        <taxon>Campylobacterales</taxon>
        <taxon>Sulfurimonadaceae</taxon>
        <taxon>Sulfurimonas</taxon>
    </lineage>
</organism>
<dbReference type="EMBL" id="CP043617">
    <property type="protein sequence ID" value="QFR50466.1"/>
    <property type="molecule type" value="Genomic_DNA"/>
</dbReference>
<feature type="domain" description="Mce/MlaD" evidence="1">
    <location>
        <begin position="19"/>
        <end position="96"/>
    </location>
</feature>
<reference evidence="2 3" key="1">
    <citation type="submission" date="2019-09" db="EMBL/GenBank/DDBJ databases">
        <title>Sulfurimonas gotlandica sp. nov., a chemoautotrophic and psychrotolerant epsilonproteobacterium isolated from a pelagic redoxcline, and an emended description of the genus Sulfurimonas.</title>
        <authorList>
            <person name="Wang S."/>
            <person name="Jiang L."/>
            <person name="Shao S."/>
        </authorList>
    </citation>
    <scope>NUCLEOTIDE SEQUENCE [LARGE SCALE GENOMIC DNA]</scope>
    <source>
        <strain evidence="2 3">GYSZ_1</strain>
    </source>
</reference>
<dbReference type="Proteomes" id="UP000326944">
    <property type="component" value="Chromosome"/>
</dbReference>
<dbReference type="InterPro" id="IPR003399">
    <property type="entry name" value="Mce/MlaD"/>
</dbReference>
<dbReference type="Pfam" id="PF02470">
    <property type="entry name" value="MlaD"/>
    <property type="match status" value="1"/>
</dbReference>
<dbReference type="OrthoDB" id="5372112at2"/>
<dbReference type="PANTHER" id="PTHR36698">
    <property type="entry name" value="BLL5892 PROTEIN"/>
    <property type="match status" value="1"/>
</dbReference>
<accession>A0A5P8P462</accession>
<dbReference type="AlphaFoldDB" id="A0A5P8P462"/>
<evidence type="ECO:0000313" key="2">
    <source>
        <dbReference type="EMBL" id="QFR50466.1"/>
    </source>
</evidence>